<dbReference type="PANTHER" id="PTHR24124">
    <property type="entry name" value="ANKYRIN REPEAT FAMILY A"/>
    <property type="match status" value="1"/>
</dbReference>
<dbReference type="SMART" id="SM00248">
    <property type="entry name" value="ANK"/>
    <property type="match status" value="3"/>
</dbReference>
<name>A0A974HHW3_XENLA</name>
<evidence type="ECO:0000256" key="1">
    <source>
        <dbReference type="ARBA" id="ARBA00022737"/>
    </source>
</evidence>
<feature type="repeat" description="ANK" evidence="3">
    <location>
        <begin position="122"/>
        <end position="154"/>
    </location>
</feature>
<organism evidence="4 5">
    <name type="scientific">Xenopus laevis</name>
    <name type="common">African clawed frog</name>
    <dbReference type="NCBI Taxonomy" id="8355"/>
    <lineage>
        <taxon>Eukaryota</taxon>
        <taxon>Metazoa</taxon>
        <taxon>Chordata</taxon>
        <taxon>Craniata</taxon>
        <taxon>Vertebrata</taxon>
        <taxon>Euteleostomi</taxon>
        <taxon>Amphibia</taxon>
        <taxon>Batrachia</taxon>
        <taxon>Anura</taxon>
        <taxon>Pipoidea</taxon>
        <taxon>Pipidae</taxon>
        <taxon>Xenopodinae</taxon>
        <taxon>Xenopus</taxon>
        <taxon>Xenopus</taxon>
    </lineage>
</organism>
<proteinExistence type="predicted"/>
<dbReference type="PROSITE" id="PS50088">
    <property type="entry name" value="ANK_REPEAT"/>
    <property type="match status" value="1"/>
</dbReference>
<dbReference type="InterPro" id="IPR002110">
    <property type="entry name" value="Ankyrin_rpt"/>
</dbReference>
<evidence type="ECO:0000256" key="2">
    <source>
        <dbReference type="ARBA" id="ARBA00023043"/>
    </source>
</evidence>
<dbReference type="SUPFAM" id="SSF48403">
    <property type="entry name" value="Ankyrin repeat"/>
    <property type="match status" value="1"/>
</dbReference>
<evidence type="ECO:0008006" key="6">
    <source>
        <dbReference type="Google" id="ProtNLM"/>
    </source>
</evidence>
<evidence type="ECO:0000256" key="3">
    <source>
        <dbReference type="PROSITE-ProRule" id="PRU00023"/>
    </source>
</evidence>
<dbReference type="Pfam" id="PF00023">
    <property type="entry name" value="Ank"/>
    <property type="match status" value="1"/>
</dbReference>
<dbReference type="InterPro" id="IPR036770">
    <property type="entry name" value="Ankyrin_rpt-contain_sf"/>
</dbReference>
<accession>A0A974HHW3</accession>
<evidence type="ECO:0000313" key="5">
    <source>
        <dbReference type="Proteomes" id="UP000694892"/>
    </source>
</evidence>
<dbReference type="Proteomes" id="UP000694892">
    <property type="component" value="Chromosome 5S"/>
</dbReference>
<gene>
    <name evidence="4" type="ORF">XELAEV_18029763mg</name>
</gene>
<dbReference type="PROSITE" id="PS50297">
    <property type="entry name" value="ANK_REP_REGION"/>
    <property type="match status" value="1"/>
</dbReference>
<dbReference type="EMBL" id="CM004475">
    <property type="protein sequence ID" value="OCT78677.1"/>
    <property type="molecule type" value="Genomic_DNA"/>
</dbReference>
<keyword evidence="1" id="KW-0677">Repeat</keyword>
<keyword evidence="2 3" id="KW-0040">ANK repeat</keyword>
<evidence type="ECO:0000313" key="4">
    <source>
        <dbReference type="EMBL" id="OCT78677.1"/>
    </source>
</evidence>
<dbReference type="Gene3D" id="1.25.40.20">
    <property type="entry name" value="Ankyrin repeat-containing domain"/>
    <property type="match status" value="1"/>
</dbReference>
<protein>
    <recommendedName>
        <fullName evidence="6">ANK_REP_REGION domain-containing protein</fullName>
    </recommendedName>
</protein>
<dbReference type="Pfam" id="PF12796">
    <property type="entry name" value="Ank_2"/>
    <property type="match status" value="1"/>
</dbReference>
<dbReference type="GO" id="GO:0010468">
    <property type="term" value="P:regulation of gene expression"/>
    <property type="evidence" value="ECO:0007669"/>
    <property type="project" value="TreeGrafter"/>
</dbReference>
<sequence>MWYFRETSLHLAAANGHLCVKILIQNKAAVDIKDNNKWTPLQWCSINGQIEVPDCWVSLGASQEEKSTTVMTLLHLSALALPQRPEILKFLKCLLKSALVNVSDINRLTPFHRAAGHGYTESNLTPLYHATYKGQHDTSSILLHLGAYIDSRDWLGKASCCNQRDILSIVDMRGMNLC</sequence>
<reference evidence="5" key="1">
    <citation type="journal article" date="2016" name="Nature">
        <title>Genome evolution in the allotetraploid frog Xenopus laevis.</title>
        <authorList>
            <person name="Session A.M."/>
            <person name="Uno Y."/>
            <person name="Kwon T."/>
            <person name="Chapman J.A."/>
            <person name="Toyoda A."/>
            <person name="Takahashi S."/>
            <person name="Fukui A."/>
            <person name="Hikosaka A."/>
            <person name="Suzuki A."/>
            <person name="Kondo M."/>
            <person name="van Heeringen S.J."/>
            <person name="Quigley I."/>
            <person name="Heinz S."/>
            <person name="Ogino H."/>
            <person name="Ochi H."/>
            <person name="Hellsten U."/>
            <person name="Lyons J.B."/>
            <person name="Simakov O."/>
            <person name="Putnam N."/>
            <person name="Stites J."/>
            <person name="Kuroki Y."/>
            <person name="Tanaka T."/>
            <person name="Michiue T."/>
            <person name="Watanabe M."/>
            <person name="Bogdanovic O."/>
            <person name="Lister R."/>
            <person name="Georgiou G."/>
            <person name="Paranjpe S.S."/>
            <person name="van Kruijsbergen I."/>
            <person name="Shu S."/>
            <person name="Carlson J."/>
            <person name="Kinoshita T."/>
            <person name="Ohta Y."/>
            <person name="Mawaribuchi S."/>
            <person name="Jenkins J."/>
            <person name="Grimwood J."/>
            <person name="Schmutz J."/>
            <person name="Mitros T."/>
            <person name="Mozaffari S.V."/>
            <person name="Suzuki Y."/>
            <person name="Haramoto Y."/>
            <person name="Yamamoto T.S."/>
            <person name="Takagi C."/>
            <person name="Heald R."/>
            <person name="Miller K."/>
            <person name="Haudenschild C."/>
            <person name="Kitzman J."/>
            <person name="Nakayama T."/>
            <person name="Izutsu Y."/>
            <person name="Robert J."/>
            <person name="Fortriede J."/>
            <person name="Burns K."/>
            <person name="Lotay V."/>
            <person name="Karimi K."/>
            <person name="Yasuoka Y."/>
            <person name="Dichmann D.S."/>
            <person name="Flajnik M.F."/>
            <person name="Houston D.W."/>
            <person name="Shendure J."/>
            <person name="DuPasquier L."/>
            <person name="Vize P.D."/>
            <person name="Zorn A.M."/>
            <person name="Ito M."/>
            <person name="Marcotte E.M."/>
            <person name="Wallingford J.B."/>
            <person name="Ito Y."/>
            <person name="Asashima M."/>
            <person name="Ueno N."/>
            <person name="Matsuda Y."/>
            <person name="Veenstra G.J."/>
            <person name="Fujiyama A."/>
            <person name="Harland R.M."/>
            <person name="Taira M."/>
            <person name="Rokhsar D.S."/>
        </authorList>
    </citation>
    <scope>NUCLEOTIDE SEQUENCE [LARGE SCALE GENOMIC DNA]</scope>
    <source>
        <strain evidence="5">J</strain>
    </source>
</reference>
<dbReference type="PANTHER" id="PTHR24124:SF14">
    <property type="entry name" value="CHROMOSOME UNDETERMINED SCAFFOLD_25, WHOLE GENOME SHOTGUN SEQUENCE"/>
    <property type="match status" value="1"/>
</dbReference>
<dbReference type="GO" id="GO:0005634">
    <property type="term" value="C:nucleus"/>
    <property type="evidence" value="ECO:0007669"/>
    <property type="project" value="TreeGrafter"/>
</dbReference>
<dbReference type="AlphaFoldDB" id="A0A974HHW3"/>